<evidence type="ECO:0000313" key="1">
    <source>
        <dbReference type="EMBL" id="NYD88720.1"/>
    </source>
</evidence>
<organism evidence="1 2">
    <name type="scientific">Sphingomonas melonis</name>
    <dbReference type="NCBI Taxonomy" id="152682"/>
    <lineage>
        <taxon>Bacteria</taxon>
        <taxon>Pseudomonadati</taxon>
        <taxon>Pseudomonadota</taxon>
        <taxon>Alphaproteobacteria</taxon>
        <taxon>Sphingomonadales</taxon>
        <taxon>Sphingomonadaceae</taxon>
        <taxon>Sphingomonas</taxon>
    </lineage>
</organism>
<dbReference type="Proteomes" id="UP000517753">
    <property type="component" value="Unassembled WGS sequence"/>
</dbReference>
<dbReference type="EMBL" id="JACCBY010000001">
    <property type="protein sequence ID" value="NYD88720.1"/>
    <property type="molecule type" value="Genomic_DNA"/>
</dbReference>
<reference evidence="1 2" key="1">
    <citation type="submission" date="2020-08" db="EMBL/GenBank/DDBJ databases">
        <title>The Agave Microbiome: Exploring the role of microbial communities in plant adaptations to desert environments.</title>
        <authorList>
            <person name="Partida-Martinez L.P."/>
        </authorList>
    </citation>
    <scope>NUCLEOTIDE SEQUENCE [LARGE SCALE GENOMIC DNA]</scope>
    <source>
        <strain evidence="1 2">AS2.3</strain>
    </source>
</reference>
<comment type="caution">
    <text evidence="1">The sequence shown here is derived from an EMBL/GenBank/DDBJ whole genome shotgun (WGS) entry which is preliminary data.</text>
</comment>
<protein>
    <submittedName>
        <fullName evidence="1">Uncharacterized protein</fullName>
    </submittedName>
</protein>
<sequence>MANAYDAVRGWIEAAEEIGHPVSSPHRIAA</sequence>
<accession>A0A7Y9FJZ1</accession>
<dbReference type="AlphaFoldDB" id="A0A7Y9FJZ1"/>
<evidence type="ECO:0000313" key="2">
    <source>
        <dbReference type="Proteomes" id="UP000517753"/>
    </source>
</evidence>
<gene>
    <name evidence="1" type="ORF">HD841_000489</name>
</gene>
<name>A0A7Y9FJZ1_9SPHN</name>
<proteinExistence type="predicted"/>
<keyword evidence="2" id="KW-1185">Reference proteome</keyword>